<feature type="domain" description="GspL cytoplasmic actin-ATPase-like" evidence="11">
    <location>
        <begin position="7"/>
        <end position="145"/>
    </location>
</feature>
<evidence type="ECO:0000256" key="3">
    <source>
        <dbReference type="ARBA" id="ARBA00022448"/>
    </source>
</evidence>
<dbReference type="InterPro" id="IPR043129">
    <property type="entry name" value="ATPase_NBD"/>
</dbReference>
<dbReference type="GO" id="GO:0015628">
    <property type="term" value="P:protein secretion by the type II secretion system"/>
    <property type="evidence" value="ECO:0007669"/>
    <property type="project" value="InterPro"/>
</dbReference>
<evidence type="ECO:0000256" key="5">
    <source>
        <dbReference type="ARBA" id="ARBA00022519"/>
    </source>
</evidence>
<dbReference type="GO" id="GO:0005886">
    <property type="term" value="C:plasma membrane"/>
    <property type="evidence" value="ECO:0007669"/>
    <property type="project" value="UniProtKB-SubCell"/>
</dbReference>
<evidence type="ECO:0000259" key="12">
    <source>
        <dbReference type="Pfam" id="PF12693"/>
    </source>
</evidence>
<dbReference type="OrthoDB" id="7432052at2"/>
<evidence type="ECO:0000256" key="8">
    <source>
        <dbReference type="ARBA" id="ARBA00022989"/>
    </source>
</evidence>
<accession>A0A396RKY0</accession>
<evidence type="ECO:0000256" key="6">
    <source>
        <dbReference type="ARBA" id="ARBA00022692"/>
    </source>
</evidence>
<proteinExistence type="inferred from homology"/>
<keyword evidence="14" id="KW-1185">Reference proteome</keyword>
<keyword evidence="5" id="KW-0997">Cell inner membrane</keyword>
<evidence type="ECO:0000256" key="9">
    <source>
        <dbReference type="ARBA" id="ARBA00023136"/>
    </source>
</evidence>
<keyword evidence="4" id="KW-1003">Cell membrane</keyword>
<evidence type="ECO:0000256" key="2">
    <source>
        <dbReference type="ARBA" id="ARBA00005318"/>
    </source>
</evidence>
<feature type="domain" description="GspL periplasmic" evidence="12">
    <location>
        <begin position="212"/>
        <end position="362"/>
    </location>
</feature>
<reference evidence="13 14" key="1">
    <citation type="submission" date="2018-08" db="EMBL/GenBank/DDBJ databases">
        <title>The multiple taxonomic identification of Sphingomonas gilva.</title>
        <authorList>
            <person name="Zhu D."/>
            <person name="Zheng S."/>
        </authorList>
    </citation>
    <scope>NUCLEOTIDE SEQUENCE [LARGE SCALE GENOMIC DNA]</scope>
    <source>
        <strain evidence="13 14">ZDH117</strain>
    </source>
</reference>
<dbReference type="InterPro" id="IPR007812">
    <property type="entry name" value="T2SS_protein-GspL"/>
</dbReference>
<feature type="transmembrane region" description="Helical" evidence="10">
    <location>
        <begin position="214"/>
        <end position="235"/>
    </location>
</feature>
<evidence type="ECO:0000313" key="13">
    <source>
        <dbReference type="EMBL" id="RHW16964.1"/>
    </source>
</evidence>
<evidence type="ECO:0000313" key="14">
    <source>
        <dbReference type="Proteomes" id="UP000266693"/>
    </source>
</evidence>
<keyword evidence="7" id="KW-0653">Protein transport</keyword>
<keyword evidence="9 10" id="KW-0472">Membrane</keyword>
<dbReference type="PIRSF" id="PIRSF015761">
    <property type="entry name" value="Protein_L"/>
    <property type="match status" value="1"/>
</dbReference>
<organism evidence="13 14">
    <name type="scientific">Sphingomonas gilva</name>
    <dbReference type="NCBI Taxonomy" id="2305907"/>
    <lineage>
        <taxon>Bacteria</taxon>
        <taxon>Pseudomonadati</taxon>
        <taxon>Pseudomonadota</taxon>
        <taxon>Alphaproteobacteria</taxon>
        <taxon>Sphingomonadales</taxon>
        <taxon>Sphingomonadaceae</taxon>
        <taxon>Sphingomonas</taxon>
    </lineage>
</organism>
<evidence type="ECO:0000256" key="1">
    <source>
        <dbReference type="ARBA" id="ARBA00004377"/>
    </source>
</evidence>
<dbReference type="RefSeq" id="WP_118864545.1">
    <property type="nucleotide sequence ID" value="NZ_QWLV01000006.1"/>
</dbReference>
<dbReference type="Pfam" id="PF05134">
    <property type="entry name" value="T2SSL"/>
    <property type="match status" value="1"/>
</dbReference>
<dbReference type="SUPFAM" id="SSF53067">
    <property type="entry name" value="Actin-like ATPase domain"/>
    <property type="match status" value="1"/>
</dbReference>
<dbReference type="Proteomes" id="UP000266693">
    <property type="component" value="Unassembled WGS sequence"/>
</dbReference>
<evidence type="ECO:0000256" key="7">
    <source>
        <dbReference type="ARBA" id="ARBA00022927"/>
    </source>
</evidence>
<comment type="similarity">
    <text evidence="2">Belongs to the GSP L family.</text>
</comment>
<dbReference type="GO" id="GO:0009276">
    <property type="term" value="C:Gram-negative-bacterium-type cell wall"/>
    <property type="evidence" value="ECO:0007669"/>
    <property type="project" value="InterPro"/>
</dbReference>
<dbReference type="InterPro" id="IPR025691">
    <property type="entry name" value="GspL_pp_dom"/>
</dbReference>
<dbReference type="Gene3D" id="3.30.420.380">
    <property type="match status" value="1"/>
</dbReference>
<keyword evidence="3" id="KW-0813">Transport</keyword>
<protein>
    <submittedName>
        <fullName evidence="13">General secretion pathway protein GspL</fullName>
    </submittedName>
</protein>
<keyword evidence="6 10" id="KW-0812">Transmembrane</keyword>
<evidence type="ECO:0000256" key="10">
    <source>
        <dbReference type="SAM" id="Phobius"/>
    </source>
</evidence>
<gene>
    <name evidence="13" type="ORF">D1610_12560</name>
</gene>
<comment type="caution">
    <text evidence="13">The sequence shown here is derived from an EMBL/GenBank/DDBJ whole genome shotgun (WGS) entry which is preliminary data.</text>
</comment>
<evidence type="ECO:0000256" key="4">
    <source>
        <dbReference type="ARBA" id="ARBA00022475"/>
    </source>
</evidence>
<dbReference type="Pfam" id="PF12693">
    <property type="entry name" value="GspL_C"/>
    <property type="match status" value="1"/>
</dbReference>
<comment type="subcellular location">
    <subcellularLocation>
        <location evidence="1">Cell inner membrane</location>
        <topology evidence="1">Single-pass membrane protein</topology>
    </subcellularLocation>
</comment>
<dbReference type="AlphaFoldDB" id="A0A396RKY0"/>
<name>A0A396RKY0_9SPHN</name>
<dbReference type="GO" id="GO:0015627">
    <property type="term" value="C:type II protein secretion system complex"/>
    <property type="evidence" value="ECO:0007669"/>
    <property type="project" value="InterPro"/>
</dbReference>
<evidence type="ECO:0000259" key="11">
    <source>
        <dbReference type="Pfam" id="PF05134"/>
    </source>
</evidence>
<dbReference type="EMBL" id="QWLV01000006">
    <property type="protein sequence ID" value="RHW16964.1"/>
    <property type="molecule type" value="Genomic_DNA"/>
</dbReference>
<keyword evidence="8 10" id="KW-1133">Transmembrane helix</keyword>
<dbReference type="NCBIfam" id="TIGR01709">
    <property type="entry name" value="typeII_sec_gspL"/>
    <property type="match status" value="1"/>
</dbReference>
<sequence>MSATTLILHLPEDDAAPVAWSLWRDGAQLEAGEDAVSAPAPGEDMRVAAIAPAESVALHWIVLPDLAPAQARAAATLLAAETSAAPAASLHVALGPADSEGRRLMAMIDPARMAGWLARLATVGHDPHVVHPAPLLLPAPVAGFVRGAIGGMRVVRGFDSAFAEDDVVAPMILAGAEIADAPEEPLDRALDHAGFDLRQGAFARARRLGVDWKLVRRLAMLAGVAALLVLATSIVRIAHYSLAADAAGRRAEALARQALPPGAQSGDPATSMAARLAGLQGAGGGFSALAGGVLGALEDTPDVDLTQIHYGEDGSLRIILAGPNAPALSTAANAIQNNGFDVDLGPTSEADGRQRVELTVRAR</sequence>
<dbReference type="InterPro" id="IPR024230">
    <property type="entry name" value="GspL_cyto_dom"/>
</dbReference>